<evidence type="ECO:0000256" key="5">
    <source>
        <dbReference type="ARBA" id="ARBA00022691"/>
    </source>
</evidence>
<dbReference type="EMBL" id="LR721782">
    <property type="protein sequence ID" value="VVW22888.1"/>
    <property type="molecule type" value="Genomic_DNA"/>
</dbReference>
<evidence type="ECO:0000256" key="6">
    <source>
        <dbReference type="ARBA" id="ARBA00022853"/>
    </source>
</evidence>
<evidence type="ECO:0000259" key="11">
    <source>
        <dbReference type="PROSITE" id="PS50867"/>
    </source>
</evidence>
<dbReference type="AlphaFoldDB" id="A0A5K1C725"/>
<dbReference type="InterPro" id="IPR003616">
    <property type="entry name" value="Post-SET_dom"/>
</dbReference>
<dbReference type="OMA" id="RIPAMTE"/>
<dbReference type="GO" id="GO:0008270">
    <property type="term" value="F:zinc ion binding"/>
    <property type="evidence" value="ECO:0007669"/>
    <property type="project" value="InterPro"/>
</dbReference>
<dbReference type="Gramene" id="NC4G0140190.1">
    <property type="protein sequence ID" value="NC4G0140190.1:cds"/>
    <property type="gene ID" value="NC4G0140190"/>
</dbReference>
<feature type="domain" description="YDG" evidence="13">
    <location>
        <begin position="288"/>
        <end position="435"/>
    </location>
</feature>
<feature type="compositionally biased region" description="Low complexity" evidence="9">
    <location>
        <begin position="121"/>
        <end position="136"/>
    </location>
</feature>
<dbReference type="Gene3D" id="2.30.280.10">
    <property type="entry name" value="SRA-YDG"/>
    <property type="match status" value="1"/>
</dbReference>
<dbReference type="GO" id="GO:0042054">
    <property type="term" value="F:histone methyltransferase activity"/>
    <property type="evidence" value="ECO:0007669"/>
    <property type="project" value="InterPro"/>
</dbReference>
<evidence type="ECO:0000313" key="14">
    <source>
        <dbReference type="EMBL" id="VVW22888.1"/>
    </source>
</evidence>
<evidence type="ECO:0000256" key="9">
    <source>
        <dbReference type="SAM" id="MobiDB-lite"/>
    </source>
</evidence>
<dbReference type="Pfam" id="PF00856">
    <property type="entry name" value="SET"/>
    <property type="match status" value="1"/>
</dbReference>
<dbReference type="SMART" id="SM00468">
    <property type="entry name" value="PreSET"/>
    <property type="match status" value="1"/>
</dbReference>
<dbReference type="PROSITE" id="PS50868">
    <property type="entry name" value="POST_SET"/>
    <property type="match status" value="1"/>
</dbReference>
<accession>A0A5K1C725</accession>
<feature type="compositionally biased region" description="Low complexity" evidence="9">
    <location>
        <begin position="65"/>
        <end position="75"/>
    </location>
</feature>
<evidence type="ECO:0000259" key="13">
    <source>
        <dbReference type="PROSITE" id="PS51015"/>
    </source>
</evidence>
<keyword evidence="5" id="KW-0949">S-adenosyl-L-methionine</keyword>
<organism evidence="14">
    <name type="scientific">Nymphaea colorata</name>
    <name type="common">pocket water lily</name>
    <dbReference type="NCBI Taxonomy" id="210225"/>
    <lineage>
        <taxon>Eukaryota</taxon>
        <taxon>Viridiplantae</taxon>
        <taxon>Streptophyta</taxon>
        <taxon>Embryophyta</taxon>
        <taxon>Tracheophyta</taxon>
        <taxon>Spermatophyta</taxon>
        <taxon>Magnoliopsida</taxon>
        <taxon>Nymphaeales</taxon>
        <taxon>Nymphaeaceae</taxon>
        <taxon>Nymphaea</taxon>
    </lineage>
</organism>
<feature type="domain" description="Pre-SET" evidence="11">
    <location>
        <begin position="511"/>
        <end position="572"/>
    </location>
</feature>
<dbReference type="InterPro" id="IPR046341">
    <property type="entry name" value="SET_dom_sf"/>
</dbReference>
<feature type="region of interest" description="Disordered" evidence="9">
    <location>
        <begin position="63"/>
        <end position="205"/>
    </location>
</feature>
<comment type="subcellular location">
    <subcellularLocation>
        <location evidence="1">Chromosome</location>
    </subcellularLocation>
    <subcellularLocation>
        <location evidence="8">Nucleus</location>
    </subcellularLocation>
</comment>
<dbReference type="SUPFAM" id="SSF88697">
    <property type="entry name" value="PUA domain-like"/>
    <property type="match status" value="1"/>
</dbReference>
<dbReference type="InterPro" id="IPR051357">
    <property type="entry name" value="H3K9_HMTase_SUVAR3-9"/>
</dbReference>
<evidence type="ECO:0000259" key="12">
    <source>
        <dbReference type="PROSITE" id="PS50868"/>
    </source>
</evidence>
<feature type="compositionally biased region" description="Polar residues" evidence="9">
    <location>
        <begin position="76"/>
        <end position="85"/>
    </location>
</feature>
<dbReference type="PANTHER" id="PTHR45660">
    <property type="entry name" value="HISTONE-LYSINE N-METHYLTRANSFERASE SETMAR"/>
    <property type="match status" value="1"/>
</dbReference>
<dbReference type="PROSITE" id="PS51015">
    <property type="entry name" value="YDG"/>
    <property type="match status" value="1"/>
</dbReference>
<keyword evidence="4" id="KW-0808">Transferase</keyword>
<dbReference type="OrthoDB" id="5792673at2759"/>
<dbReference type="InterPro" id="IPR015947">
    <property type="entry name" value="PUA-like_sf"/>
</dbReference>
<keyword evidence="2" id="KW-0158">Chromosome</keyword>
<protein>
    <recommendedName>
        <fullName evidence="15">Histone-lysine N-methyltransferase</fullName>
    </recommendedName>
</protein>
<dbReference type="GO" id="GO:0003690">
    <property type="term" value="F:double-stranded DNA binding"/>
    <property type="evidence" value="ECO:0007669"/>
    <property type="project" value="TreeGrafter"/>
</dbReference>
<evidence type="ECO:0008006" key="15">
    <source>
        <dbReference type="Google" id="ProtNLM"/>
    </source>
</evidence>
<dbReference type="FunFam" id="2.30.280.10:FF:000003">
    <property type="entry name" value="Histone-lysine N-methyltransferase, H3 lysine-9 specific SUVH5"/>
    <property type="match status" value="1"/>
</dbReference>
<dbReference type="GO" id="GO:0032259">
    <property type="term" value="P:methylation"/>
    <property type="evidence" value="ECO:0007669"/>
    <property type="project" value="UniProtKB-KW"/>
</dbReference>
<evidence type="ECO:0000256" key="1">
    <source>
        <dbReference type="ARBA" id="ARBA00004286"/>
    </source>
</evidence>
<dbReference type="PROSITE" id="PS50867">
    <property type="entry name" value="PRE_SET"/>
    <property type="match status" value="1"/>
</dbReference>
<dbReference type="Gene3D" id="2.170.270.10">
    <property type="entry name" value="SET domain"/>
    <property type="match status" value="1"/>
</dbReference>
<keyword evidence="7 8" id="KW-0539">Nucleus</keyword>
<name>A0A5K1C725_9MAGN</name>
<dbReference type="InterPro" id="IPR007728">
    <property type="entry name" value="Pre-SET_dom"/>
</dbReference>
<dbReference type="PROSITE" id="PS51575">
    <property type="entry name" value="SAM_MT43_SUVAR39_2"/>
    <property type="match status" value="1"/>
</dbReference>
<reference evidence="14" key="1">
    <citation type="submission" date="2019-09" db="EMBL/GenBank/DDBJ databases">
        <authorList>
            <person name="Zhang L."/>
        </authorList>
    </citation>
    <scope>NUCLEOTIDE SEQUENCE</scope>
</reference>
<sequence>MEAIGSNGFPTSPVPSNTAVLDVKPLRTLSPMTPHPFMSMTGYAPPGSYPFMCFNPYAPYPPGASPSHPSSAPSAVTTQVSTQPSTPEPIPLAEAREVIDVDEISDAPLNPQPSSRKQPKKGSAASVSAPSKVLSSSKRKVKEESKTAEKAEKTSGKSALKKAEISTPSPLVGETKKGKESANSGTSGSRRFAGTGESCKKKQKSYRYKKSRKEVLAEVPEYVTSNLTDRESVERILMIFDAVKRRVNQTNDSYARGATGGSSIRPDLRASTTMTSKALRVNSEKRIGNVPGVYIGDIFYFRIEMCLVGLHAPSMAGIDYMTAKFGEVEDPVAISIVSSGGYEGDVDDGDVLIYSGHGGSCSKEGKQEDQKLERGNLALDRSLGHSVEIRVTRGVKDPSSLNGKVYIYDGLYRIQESWIDKGKGGFSIFKYKLVRLPGQPVLGSLIWKQALAWKENPASREGVIIADLSVGMENTPVCLVNVVDDEKIPPHFFYISRVKYEKAISLMMPISGCKCQNACLSSSTGCNCTQLNSGEFPYVANGILVSRKPVIYECSPNCSCSSICRNRVSQNGVKLHFDVFKTKDKGWGLRSLDPIRSGTFICEYIGDVIPRNKLDDDSYDDEYIFDAGHTRENLLEWDGMYELLGEPRPAKNSQNFESFPFVIDAKKSGNIARFMNHSCSPNVFWQPVLYDHNDETSPHIMFFARKNIPPLMELTYNYGMSKAQTGRCRSRMCLCGSSNCRGYFG</sequence>
<dbReference type="InterPro" id="IPR001214">
    <property type="entry name" value="SET_dom"/>
</dbReference>
<feature type="compositionally biased region" description="Basic and acidic residues" evidence="9">
    <location>
        <begin position="141"/>
        <end position="155"/>
    </location>
</feature>
<dbReference type="Pfam" id="PF02182">
    <property type="entry name" value="SAD_SRA"/>
    <property type="match status" value="1"/>
</dbReference>
<dbReference type="Pfam" id="PF05033">
    <property type="entry name" value="Pre-SET"/>
    <property type="match status" value="1"/>
</dbReference>
<gene>
    <name evidence="14" type="ORF">NYM_LOCUS17719</name>
</gene>
<evidence type="ECO:0000256" key="3">
    <source>
        <dbReference type="ARBA" id="ARBA00022603"/>
    </source>
</evidence>
<proteinExistence type="predicted"/>
<feature type="domain" description="Post-SET" evidence="12">
    <location>
        <begin position="729"/>
        <end position="745"/>
    </location>
</feature>
<dbReference type="SUPFAM" id="SSF82199">
    <property type="entry name" value="SET domain"/>
    <property type="match status" value="1"/>
</dbReference>
<evidence type="ECO:0000256" key="7">
    <source>
        <dbReference type="ARBA" id="ARBA00023242"/>
    </source>
</evidence>
<evidence type="ECO:0000256" key="2">
    <source>
        <dbReference type="ARBA" id="ARBA00022454"/>
    </source>
</evidence>
<dbReference type="InterPro" id="IPR036987">
    <property type="entry name" value="SRA-YDG_sf"/>
</dbReference>
<dbReference type="SMART" id="SM00317">
    <property type="entry name" value="SET"/>
    <property type="match status" value="1"/>
</dbReference>
<dbReference type="GO" id="GO:0005694">
    <property type="term" value="C:chromosome"/>
    <property type="evidence" value="ECO:0007669"/>
    <property type="project" value="UniProtKB-SubCell"/>
</dbReference>
<evidence type="ECO:0000259" key="10">
    <source>
        <dbReference type="PROSITE" id="PS50280"/>
    </source>
</evidence>
<keyword evidence="6" id="KW-0156">Chromatin regulator</keyword>
<dbReference type="GO" id="GO:0005634">
    <property type="term" value="C:nucleus"/>
    <property type="evidence" value="ECO:0007669"/>
    <property type="project" value="UniProtKB-SubCell"/>
</dbReference>
<dbReference type="InterPro" id="IPR003105">
    <property type="entry name" value="SRA_YDG"/>
</dbReference>
<evidence type="ECO:0000256" key="4">
    <source>
        <dbReference type="ARBA" id="ARBA00022679"/>
    </source>
</evidence>
<dbReference type="SMART" id="SM00466">
    <property type="entry name" value="SRA"/>
    <property type="match status" value="1"/>
</dbReference>
<dbReference type="InterPro" id="IPR025794">
    <property type="entry name" value="H3-K9-MeTrfase_plant"/>
</dbReference>
<dbReference type="PANTHER" id="PTHR45660:SF13">
    <property type="entry name" value="HISTONE-LYSINE N-METHYLTRANSFERASE SETMAR"/>
    <property type="match status" value="1"/>
</dbReference>
<evidence type="ECO:0000256" key="8">
    <source>
        <dbReference type="PROSITE-ProRule" id="PRU00358"/>
    </source>
</evidence>
<feature type="domain" description="SET" evidence="10">
    <location>
        <begin position="575"/>
        <end position="719"/>
    </location>
</feature>
<dbReference type="PROSITE" id="PS50280">
    <property type="entry name" value="SET"/>
    <property type="match status" value="1"/>
</dbReference>
<keyword evidence="3" id="KW-0489">Methyltransferase</keyword>